<keyword evidence="2" id="KW-1185">Reference proteome</keyword>
<protein>
    <submittedName>
        <fullName evidence="1">Pimeloyl-ACP methyl ester carboxylesterase</fullName>
    </submittedName>
</protein>
<name>A0A4V1AE14_9ASCO</name>
<dbReference type="AlphaFoldDB" id="A0A4V1AE14"/>
<accession>A0A4V1AE14</accession>
<dbReference type="PANTHER" id="PTHR31591">
    <property type="entry name" value="UPF0613 PROTEIN PB24D3.06C"/>
    <property type="match status" value="1"/>
</dbReference>
<sequence length="339" mass="37814">MPHATPVHTVIVGSHQRDQFVTSRWINIWQRVETSCYRMHSVVIHNYSGSLSAIEFGDAKDEPGNFVVFVGGLGDGFLTVPYVSLLAEAIRKRYGPKWVLVQALISSSYLGFGTGSLNRDAKELAKLVKYLRRERGSQNSRVILMGHSTGSQDTMEYLTKLRTSEKFEPILDIDAAIIQAPASDSEGLGDASSDLNLKVLLSKAQDLIEEGRSGELMPAAALKYTFGSPATAYRFNSLLGQRGDDDYFSSYLEDSELKNTFGKVRRPLLVLYSEKDEFVPKSVDKIQLLRRWKEACDSKYWSQHSKVVKGASHNVGPQSEEGATEELIQSVLDFIESEF</sequence>
<dbReference type="InterPro" id="IPR029058">
    <property type="entry name" value="AB_hydrolase_fold"/>
</dbReference>
<dbReference type="EMBL" id="CP034457">
    <property type="protein sequence ID" value="QBM87623.1"/>
    <property type="molecule type" value="Genomic_DNA"/>
</dbReference>
<reference evidence="2" key="1">
    <citation type="submission" date="2019-03" db="EMBL/GenBank/DDBJ databases">
        <title>Snf2 controls pulcherriminic acid biosynthesis and connects pigmentation and antifungal activity of the yeast Metschnikowia pulcherrima.</title>
        <authorList>
            <person name="Gore-Lloyd D."/>
            <person name="Sumann I."/>
            <person name="Brachmann A.O."/>
            <person name="Schneeberger K."/>
            <person name="Ortiz-Merino R.A."/>
            <person name="Moreno-Beltran M."/>
            <person name="Schlaefli M."/>
            <person name="Kirner P."/>
            <person name="Santos Kron A."/>
            <person name="Wolfe K.H."/>
            <person name="Piel J."/>
            <person name="Ahrens C.H."/>
            <person name="Henk D."/>
            <person name="Freimoser F.M."/>
        </authorList>
    </citation>
    <scope>NUCLEOTIDE SEQUENCE [LARGE SCALE GENOMIC DNA]</scope>
    <source>
        <strain evidence="2">APC 1.2</strain>
    </source>
</reference>
<dbReference type="Gene3D" id="3.40.50.1820">
    <property type="entry name" value="alpha/beta hydrolase"/>
    <property type="match status" value="1"/>
</dbReference>
<dbReference type="Pfam" id="PF08538">
    <property type="entry name" value="DUF1749"/>
    <property type="match status" value="1"/>
</dbReference>
<dbReference type="SUPFAM" id="SSF53474">
    <property type="entry name" value="alpha/beta-Hydrolases"/>
    <property type="match status" value="1"/>
</dbReference>
<dbReference type="PANTHER" id="PTHR31591:SF1">
    <property type="entry name" value="UPF0613 PROTEIN PB24D3.06C"/>
    <property type="match status" value="1"/>
</dbReference>
<dbReference type="Proteomes" id="UP000292447">
    <property type="component" value="Chromosome II"/>
</dbReference>
<evidence type="ECO:0000313" key="2">
    <source>
        <dbReference type="Proteomes" id="UP000292447"/>
    </source>
</evidence>
<evidence type="ECO:0000313" key="1">
    <source>
        <dbReference type="EMBL" id="QBM87623.1"/>
    </source>
</evidence>
<gene>
    <name evidence="1" type="primary">MPUL0B08300</name>
    <name evidence="1" type="ORF">METSCH_B08300</name>
</gene>
<dbReference type="InterPro" id="IPR013744">
    <property type="entry name" value="SidJ"/>
</dbReference>
<organism evidence="1 2">
    <name type="scientific">Metschnikowia aff. pulcherrima</name>
    <dbReference type="NCBI Taxonomy" id="2163413"/>
    <lineage>
        <taxon>Eukaryota</taxon>
        <taxon>Fungi</taxon>
        <taxon>Dikarya</taxon>
        <taxon>Ascomycota</taxon>
        <taxon>Saccharomycotina</taxon>
        <taxon>Pichiomycetes</taxon>
        <taxon>Metschnikowiaceae</taxon>
        <taxon>Metschnikowia</taxon>
    </lineage>
</organism>
<proteinExistence type="predicted"/>